<reference evidence="3 4" key="1">
    <citation type="submission" date="2016-10" db="EMBL/GenBank/DDBJ databases">
        <authorList>
            <person name="de Groot N.N."/>
        </authorList>
    </citation>
    <scope>NUCLEOTIDE SEQUENCE [LARGE SCALE GENOMIC DNA]</scope>
    <source>
        <strain evidence="3 4">BS3655</strain>
    </source>
</reference>
<dbReference type="InterPro" id="IPR001296">
    <property type="entry name" value="Glyco_trans_1"/>
</dbReference>
<dbReference type="RefSeq" id="WP_235864998.1">
    <property type="nucleotide sequence ID" value="NZ_FNTF01000002.1"/>
</dbReference>
<dbReference type="AlphaFoldDB" id="A0A1H4Y384"/>
<protein>
    <recommendedName>
        <fullName evidence="2">Glycosyl transferase family 1 domain-containing protein</fullName>
    </recommendedName>
</protein>
<feature type="domain" description="Glycosyl transferase family 1" evidence="2">
    <location>
        <begin position="356"/>
        <end position="517"/>
    </location>
</feature>
<evidence type="ECO:0000313" key="3">
    <source>
        <dbReference type="EMBL" id="SED12436.1"/>
    </source>
</evidence>
<dbReference type="Proteomes" id="UP000183114">
    <property type="component" value="Unassembled WGS sequence"/>
</dbReference>
<dbReference type="Pfam" id="PF00534">
    <property type="entry name" value="Glycos_transf_1"/>
    <property type="match status" value="1"/>
</dbReference>
<evidence type="ECO:0000313" key="4">
    <source>
        <dbReference type="Proteomes" id="UP000183114"/>
    </source>
</evidence>
<proteinExistence type="predicted"/>
<keyword evidence="1" id="KW-0472">Membrane</keyword>
<dbReference type="Gene3D" id="3.40.50.2000">
    <property type="entry name" value="Glycogen Phosphorylase B"/>
    <property type="match status" value="1"/>
</dbReference>
<sequence>MSINKYGIYLAYAPGLDLRHEGLGRYLAAFLKGARDREDVRFVLVCPSWSKEGLEDLFTSEGVSKERFELVSPSKKPMVLRLYEAYIARKKRKRKPGLLKRISIGISAIKGAALDHVEQQLVTTNSYGGLALLFLEGFLLLGLGVLFSPIVILALIILSLIKFRFVFKRLSRPFRRHLTRARGAVGEPKDDAFIFRLYKRMERIESERMLQLIDSLADVKAWYSPTAFWPAFNKINRPRLMCVPDVVLSDFPVGFSSVGGERFLQTYEDVRRSIQTGQHYVTYSNAIKWDTLVEQYSIRASNVSVIHHAPNMLNQWVTTRGFSDLEATSLHYSQTLLGSAMRKSSNQNYTVGFANSSFKFIFYASQFRPNKNLLMLLRAYEFLLRKKYVSHKLILTGDPERYPSVKKFIAEHGLENDVLCLHGLTVQELAACYKLADLAINPSLSEGGCPFTFTEALSVDTPVVMARIAVTEEILNQPELQDTTFFDPFEWEDMARRIEWALAHREELLALQKNIYQSLIQRTWTDVVNEHITVLEAISIGGGIPLEAQL</sequence>
<gene>
    <name evidence="3" type="ORF">SAMN04490185_2816</name>
</gene>
<keyword evidence="1" id="KW-0812">Transmembrane</keyword>
<dbReference type="SUPFAM" id="SSF53756">
    <property type="entry name" value="UDP-Glycosyltransferase/glycogen phosphorylase"/>
    <property type="match status" value="1"/>
</dbReference>
<name>A0A1H4Y384_9PSED</name>
<feature type="transmembrane region" description="Helical" evidence="1">
    <location>
        <begin position="137"/>
        <end position="161"/>
    </location>
</feature>
<dbReference type="GO" id="GO:0016757">
    <property type="term" value="F:glycosyltransferase activity"/>
    <property type="evidence" value="ECO:0007669"/>
    <property type="project" value="InterPro"/>
</dbReference>
<organism evidence="3 4">
    <name type="scientific">Pseudomonas frederiksbergensis</name>
    <dbReference type="NCBI Taxonomy" id="104087"/>
    <lineage>
        <taxon>Bacteria</taxon>
        <taxon>Pseudomonadati</taxon>
        <taxon>Pseudomonadota</taxon>
        <taxon>Gammaproteobacteria</taxon>
        <taxon>Pseudomonadales</taxon>
        <taxon>Pseudomonadaceae</taxon>
        <taxon>Pseudomonas</taxon>
    </lineage>
</organism>
<dbReference type="PANTHER" id="PTHR46401">
    <property type="entry name" value="GLYCOSYLTRANSFERASE WBBK-RELATED"/>
    <property type="match status" value="1"/>
</dbReference>
<dbReference type="EMBL" id="FNTF01000002">
    <property type="protein sequence ID" value="SED12436.1"/>
    <property type="molecule type" value="Genomic_DNA"/>
</dbReference>
<keyword evidence="1" id="KW-1133">Transmembrane helix</keyword>
<dbReference type="PANTHER" id="PTHR46401:SF8">
    <property type="entry name" value="BLL6006 PROTEIN"/>
    <property type="match status" value="1"/>
</dbReference>
<accession>A0A1H4Y384</accession>
<evidence type="ECO:0000259" key="2">
    <source>
        <dbReference type="Pfam" id="PF00534"/>
    </source>
</evidence>
<evidence type="ECO:0000256" key="1">
    <source>
        <dbReference type="SAM" id="Phobius"/>
    </source>
</evidence>